<gene>
    <name evidence="2" type="ORF">PIB30_087592</name>
</gene>
<accession>A0ABU6STP4</accession>
<comment type="caution">
    <text evidence="2">The sequence shown here is derived from an EMBL/GenBank/DDBJ whole genome shotgun (WGS) entry which is preliminary data.</text>
</comment>
<organism evidence="2 3">
    <name type="scientific">Stylosanthes scabra</name>
    <dbReference type="NCBI Taxonomy" id="79078"/>
    <lineage>
        <taxon>Eukaryota</taxon>
        <taxon>Viridiplantae</taxon>
        <taxon>Streptophyta</taxon>
        <taxon>Embryophyta</taxon>
        <taxon>Tracheophyta</taxon>
        <taxon>Spermatophyta</taxon>
        <taxon>Magnoliopsida</taxon>
        <taxon>eudicotyledons</taxon>
        <taxon>Gunneridae</taxon>
        <taxon>Pentapetalae</taxon>
        <taxon>rosids</taxon>
        <taxon>fabids</taxon>
        <taxon>Fabales</taxon>
        <taxon>Fabaceae</taxon>
        <taxon>Papilionoideae</taxon>
        <taxon>50 kb inversion clade</taxon>
        <taxon>dalbergioids sensu lato</taxon>
        <taxon>Dalbergieae</taxon>
        <taxon>Pterocarpus clade</taxon>
        <taxon>Stylosanthes</taxon>
    </lineage>
</organism>
<evidence type="ECO:0000256" key="1">
    <source>
        <dbReference type="SAM" id="MobiDB-lite"/>
    </source>
</evidence>
<feature type="region of interest" description="Disordered" evidence="1">
    <location>
        <begin position="1"/>
        <end position="33"/>
    </location>
</feature>
<feature type="non-terminal residue" evidence="2">
    <location>
        <position position="1"/>
    </location>
</feature>
<reference evidence="2 3" key="1">
    <citation type="journal article" date="2023" name="Plants (Basel)">
        <title>Bridging the Gap: Combining Genomics and Transcriptomics Approaches to Understand Stylosanthes scabra, an Orphan Legume from the Brazilian Caatinga.</title>
        <authorList>
            <person name="Ferreira-Neto J.R.C."/>
            <person name="da Silva M.D."/>
            <person name="Binneck E."/>
            <person name="de Melo N.F."/>
            <person name="da Silva R.H."/>
            <person name="de Melo A.L.T.M."/>
            <person name="Pandolfi V."/>
            <person name="Bustamante F.O."/>
            <person name="Brasileiro-Vidal A.C."/>
            <person name="Benko-Iseppon A.M."/>
        </authorList>
    </citation>
    <scope>NUCLEOTIDE SEQUENCE [LARGE SCALE GENOMIC DNA]</scope>
    <source>
        <tissue evidence="2">Leaves</tissue>
    </source>
</reference>
<proteinExistence type="predicted"/>
<dbReference type="EMBL" id="JASCZI010061965">
    <property type="protein sequence ID" value="MED6139821.1"/>
    <property type="molecule type" value="Genomic_DNA"/>
</dbReference>
<evidence type="ECO:0000313" key="3">
    <source>
        <dbReference type="Proteomes" id="UP001341840"/>
    </source>
</evidence>
<name>A0ABU6STP4_9FABA</name>
<feature type="region of interest" description="Disordered" evidence="1">
    <location>
        <begin position="45"/>
        <end position="67"/>
    </location>
</feature>
<evidence type="ECO:0000313" key="2">
    <source>
        <dbReference type="EMBL" id="MED6139821.1"/>
    </source>
</evidence>
<feature type="compositionally biased region" description="Basic residues" evidence="1">
    <location>
        <begin position="11"/>
        <end position="23"/>
    </location>
</feature>
<keyword evidence="3" id="KW-1185">Reference proteome</keyword>
<feature type="compositionally biased region" description="Polar residues" evidence="1">
    <location>
        <begin position="45"/>
        <end position="56"/>
    </location>
</feature>
<dbReference type="Proteomes" id="UP001341840">
    <property type="component" value="Unassembled WGS sequence"/>
</dbReference>
<sequence length="86" mass="9793">KKNKEANKVPQKNRHYHHHHPKEFRHQDQNQHHRHSLLLNVVSTSTVSPPARTATNDGAVGHNNEHRSCGGMWVTRGCILQSYGGM</sequence>
<protein>
    <submittedName>
        <fullName evidence="2">Uncharacterized protein</fullName>
    </submittedName>
</protein>